<name>A0A1A9UQX3_GLOAU</name>
<dbReference type="AlphaFoldDB" id="A0A1A9UQX3"/>
<protein>
    <submittedName>
        <fullName evidence="1">Uncharacterized protein</fullName>
    </submittedName>
</protein>
<accession>A0A1A9UQX3</accession>
<proteinExistence type="predicted"/>
<evidence type="ECO:0000313" key="2">
    <source>
        <dbReference type="Proteomes" id="UP000078200"/>
    </source>
</evidence>
<dbReference type="VEuPathDB" id="VectorBase:GAUT012477"/>
<keyword evidence="2" id="KW-1185">Reference proteome</keyword>
<reference evidence="1" key="1">
    <citation type="submission" date="2020-05" db="UniProtKB">
        <authorList>
            <consortium name="EnsemblMetazoa"/>
        </authorList>
    </citation>
    <scope>IDENTIFICATION</scope>
    <source>
        <strain evidence="1">TTRI</strain>
    </source>
</reference>
<evidence type="ECO:0000313" key="1">
    <source>
        <dbReference type="EnsemblMetazoa" id="GAUT012477-PA"/>
    </source>
</evidence>
<dbReference type="Gene3D" id="3.30.230.10">
    <property type="match status" value="1"/>
</dbReference>
<dbReference type="STRING" id="7395.A0A1A9UQX3"/>
<dbReference type="InterPro" id="IPR014721">
    <property type="entry name" value="Ribsml_uS5_D2-typ_fold_subgr"/>
</dbReference>
<dbReference type="Proteomes" id="UP000078200">
    <property type="component" value="Unassembled WGS sequence"/>
</dbReference>
<dbReference type="EnsemblMetazoa" id="GAUT012477-RA">
    <property type="protein sequence ID" value="GAUT012477-PA"/>
    <property type="gene ID" value="GAUT012477"/>
</dbReference>
<sequence>MLSANLAHKGIATATRAAIILGKFAMLLVQRSHWSNISHLAALAAPVLKRLFTIDGIEDCCTSVHGSTRALGKFEEGTYAVLAKTDAYLTSGLWKEVSLVSTLT</sequence>
<organism evidence="1 2">
    <name type="scientific">Glossina austeni</name>
    <name type="common">Savannah tsetse fly</name>
    <dbReference type="NCBI Taxonomy" id="7395"/>
    <lineage>
        <taxon>Eukaryota</taxon>
        <taxon>Metazoa</taxon>
        <taxon>Ecdysozoa</taxon>
        <taxon>Arthropoda</taxon>
        <taxon>Hexapoda</taxon>
        <taxon>Insecta</taxon>
        <taxon>Pterygota</taxon>
        <taxon>Neoptera</taxon>
        <taxon>Endopterygota</taxon>
        <taxon>Diptera</taxon>
        <taxon>Brachycera</taxon>
        <taxon>Muscomorpha</taxon>
        <taxon>Hippoboscoidea</taxon>
        <taxon>Glossinidae</taxon>
        <taxon>Glossina</taxon>
    </lineage>
</organism>